<evidence type="ECO:0000256" key="1">
    <source>
        <dbReference type="ARBA" id="ARBA00005187"/>
    </source>
</evidence>
<dbReference type="GO" id="GO:0005524">
    <property type="term" value="F:ATP binding"/>
    <property type="evidence" value="ECO:0007669"/>
    <property type="project" value="UniProtKB-KW"/>
</dbReference>
<dbReference type="SUPFAM" id="SSF56235">
    <property type="entry name" value="N-terminal nucleophile aminohydrolases (Ntn hydrolases)"/>
    <property type="match status" value="1"/>
</dbReference>
<evidence type="ECO:0000256" key="7">
    <source>
        <dbReference type="ARBA" id="ARBA00048741"/>
    </source>
</evidence>
<evidence type="ECO:0000256" key="4">
    <source>
        <dbReference type="ARBA" id="ARBA00022741"/>
    </source>
</evidence>
<dbReference type="PANTHER" id="PTHR43284">
    <property type="entry name" value="ASPARAGINE SYNTHETASE (GLUTAMINE-HYDROLYZING)"/>
    <property type="match status" value="1"/>
</dbReference>
<evidence type="ECO:0000256" key="2">
    <source>
        <dbReference type="ARBA" id="ARBA00005752"/>
    </source>
</evidence>
<dbReference type="InterPro" id="IPR051786">
    <property type="entry name" value="ASN_synthetase/amidase"/>
</dbReference>
<feature type="site" description="Important for beta-aspartyl-AMP intermediate formation" evidence="10">
    <location>
        <position position="395"/>
    </location>
</feature>
<dbReference type="NCBIfam" id="TIGR01536">
    <property type="entry name" value="asn_synth_AEB"/>
    <property type="match status" value="1"/>
</dbReference>
<dbReference type="InterPro" id="IPR017932">
    <property type="entry name" value="GATase_2_dom"/>
</dbReference>
<keyword evidence="6 8" id="KW-0315">Glutamine amidotransferase</keyword>
<evidence type="ECO:0000259" key="11">
    <source>
        <dbReference type="PROSITE" id="PS51278"/>
    </source>
</evidence>
<dbReference type="AlphaFoldDB" id="A0A936Z563"/>
<evidence type="ECO:0000256" key="9">
    <source>
        <dbReference type="PIRSR" id="PIRSR001589-2"/>
    </source>
</evidence>
<dbReference type="EMBL" id="JAEQNE010000011">
    <property type="protein sequence ID" value="MBL0395023.1"/>
    <property type="molecule type" value="Genomic_DNA"/>
</dbReference>
<sequence length="674" mass="75151">MCGVAGFIDRALPSGQREQVALRMATALAHRGPDDAGTWFDPDAGVALVHRRLAIVDLSAAGHQPMASHTGRYVVSFNGEIYNHLELREQLAAAGAAPVWRGHSDTETLLAAIEHWGLRQTLTKSIGMFAIAVWDRTERRLWLARDRFGEKPLYYGWTSSATRPVFLFASELKALRAYPGFDNAVCRRAVTQFLRFSVIPAPRSIHRGIFKLEPSCLLRIDGPPPATAPEEPLRPGERYQSISIERWWSLGEVVARASRDPIRDEQEAVSMLEASLSEAVKAQSLADVPLGAFLSGGVDSSAIAAMMQRQASQPVRTFTVGFEEVAYDESRHARAVAEHLGTQHTELFVSAAEARAVIPSLPSMYDEPFADSSQIPTYLVCRAARQHVTVALSGDAGDEVFGGYNRYIWGPRIWNRLSWMPYQARQALGGVIARVPVSAWNAVGRSANAVLPGAHGVAHVGHKMHKLASKLKHARSLDDLYLGLVSEWEDPASLVQSADPLEEPRSTLHDPLPEAGVNEPELRMMYRDSMTYLPDDILCKVDRAAMATSLETRVPYLDPRVVELAWRLPLGMRIREQQGKWALRQLLYRHVPPALIERPKSGFGIPVGEWIRGPLRPWAESLLSTDRLKADAMFRPEPIRQRWKEHVSGVRDHTSSIWTVLMFQAWITENRCHP</sequence>
<dbReference type="InterPro" id="IPR033738">
    <property type="entry name" value="AsnB_N"/>
</dbReference>
<comment type="caution">
    <text evidence="12">The sequence shown here is derived from an EMBL/GenBank/DDBJ whole genome shotgun (WGS) entry which is preliminary data.</text>
</comment>
<gene>
    <name evidence="12" type="primary">asnB</name>
    <name evidence="12" type="ORF">JJ685_28075</name>
</gene>
<feature type="active site" description="For GATase activity" evidence="8">
    <location>
        <position position="2"/>
    </location>
</feature>
<dbReference type="CDD" id="cd01991">
    <property type="entry name" value="Asn_synthase_B_C"/>
    <property type="match status" value="1"/>
</dbReference>
<dbReference type="PROSITE" id="PS51278">
    <property type="entry name" value="GATASE_TYPE_2"/>
    <property type="match status" value="1"/>
</dbReference>
<evidence type="ECO:0000256" key="6">
    <source>
        <dbReference type="ARBA" id="ARBA00022962"/>
    </source>
</evidence>
<keyword evidence="12" id="KW-0436">Ligase</keyword>
<dbReference type="GO" id="GO:0006529">
    <property type="term" value="P:asparagine biosynthetic process"/>
    <property type="evidence" value="ECO:0007669"/>
    <property type="project" value="UniProtKB-KW"/>
</dbReference>
<dbReference type="InterPro" id="IPR006426">
    <property type="entry name" value="Asn_synth_AEB"/>
</dbReference>
<evidence type="ECO:0000256" key="10">
    <source>
        <dbReference type="PIRSR" id="PIRSR001589-3"/>
    </source>
</evidence>
<dbReference type="Pfam" id="PF00733">
    <property type="entry name" value="Asn_synthase"/>
    <property type="match status" value="1"/>
</dbReference>
<dbReference type="GO" id="GO:0005829">
    <property type="term" value="C:cytosol"/>
    <property type="evidence" value="ECO:0007669"/>
    <property type="project" value="TreeGrafter"/>
</dbReference>
<dbReference type="GO" id="GO:0004066">
    <property type="term" value="F:asparagine synthase (glutamine-hydrolyzing) activity"/>
    <property type="evidence" value="ECO:0007669"/>
    <property type="project" value="UniProtKB-EC"/>
</dbReference>
<proteinExistence type="inferred from homology"/>
<feature type="binding site" evidence="9">
    <location>
        <begin position="393"/>
        <end position="394"/>
    </location>
    <ligand>
        <name>ATP</name>
        <dbReference type="ChEBI" id="CHEBI:30616"/>
    </ligand>
</feature>
<dbReference type="CDD" id="cd00712">
    <property type="entry name" value="AsnB"/>
    <property type="match status" value="1"/>
</dbReference>
<dbReference type="InterPro" id="IPR029055">
    <property type="entry name" value="Ntn_hydrolases_N"/>
</dbReference>
<dbReference type="SUPFAM" id="SSF52402">
    <property type="entry name" value="Adenine nucleotide alpha hydrolases-like"/>
    <property type="match status" value="1"/>
</dbReference>
<evidence type="ECO:0000313" key="13">
    <source>
        <dbReference type="Proteomes" id="UP000599109"/>
    </source>
</evidence>
<name>A0A936Z563_9BURK</name>
<dbReference type="RefSeq" id="WP_201677694.1">
    <property type="nucleotide sequence ID" value="NZ_JAEQNE010000011.1"/>
</dbReference>
<feature type="domain" description="Glutamine amidotransferase type-2" evidence="11">
    <location>
        <begin position="2"/>
        <end position="223"/>
    </location>
</feature>
<protein>
    <recommendedName>
        <fullName evidence="3">asparagine synthase (glutamine-hydrolyzing)</fullName>
        <ecNumber evidence="3">6.3.5.4</ecNumber>
    </recommendedName>
</protein>
<comment type="catalytic activity">
    <reaction evidence="7">
        <text>L-aspartate + L-glutamine + ATP + H2O = L-asparagine + L-glutamate + AMP + diphosphate + H(+)</text>
        <dbReference type="Rhea" id="RHEA:12228"/>
        <dbReference type="ChEBI" id="CHEBI:15377"/>
        <dbReference type="ChEBI" id="CHEBI:15378"/>
        <dbReference type="ChEBI" id="CHEBI:29985"/>
        <dbReference type="ChEBI" id="CHEBI:29991"/>
        <dbReference type="ChEBI" id="CHEBI:30616"/>
        <dbReference type="ChEBI" id="CHEBI:33019"/>
        <dbReference type="ChEBI" id="CHEBI:58048"/>
        <dbReference type="ChEBI" id="CHEBI:58359"/>
        <dbReference type="ChEBI" id="CHEBI:456215"/>
        <dbReference type="EC" id="6.3.5.4"/>
    </reaction>
</comment>
<dbReference type="Pfam" id="PF13522">
    <property type="entry name" value="GATase_6"/>
    <property type="match status" value="1"/>
</dbReference>
<keyword evidence="4 9" id="KW-0547">Nucleotide-binding</keyword>
<keyword evidence="5 9" id="KW-0067">ATP-binding</keyword>
<dbReference type="Gene3D" id="3.40.50.620">
    <property type="entry name" value="HUPs"/>
    <property type="match status" value="1"/>
</dbReference>
<comment type="similarity">
    <text evidence="2">Belongs to the asparagine synthetase family.</text>
</comment>
<dbReference type="Proteomes" id="UP000599109">
    <property type="component" value="Unassembled WGS sequence"/>
</dbReference>
<keyword evidence="13" id="KW-1185">Reference proteome</keyword>
<reference evidence="12 13" key="1">
    <citation type="journal article" date="2017" name="Int. J. Syst. Evol. Microbiol.">
        <title>Ramlibacter monticola sp. nov., isolated from forest soil.</title>
        <authorList>
            <person name="Chaudhary D.K."/>
            <person name="Kim J."/>
        </authorList>
    </citation>
    <scope>NUCLEOTIDE SEQUENCE [LARGE SCALE GENOMIC DNA]</scope>
    <source>
        <strain evidence="12 13">KACC 19175</strain>
    </source>
</reference>
<accession>A0A936Z563</accession>
<keyword evidence="8" id="KW-0028">Amino-acid biosynthesis</keyword>
<feature type="binding site" evidence="9">
    <location>
        <position position="105"/>
    </location>
    <ligand>
        <name>L-glutamine</name>
        <dbReference type="ChEBI" id="CHEBI:58359"/>
    </ligand>
</feature>
<evidence type="ECO:0000256" key="5">
    <source>
        <dbReference type="ARBA" id="ARBA00022840"/>
    </source>
</evidence>
<keyword evidence="8" id="KW-0061">Asparagine biosynthesis</keyword>
<dbReference type="PANTHER" id="PTHR43284:SF1">
    <property type="entry name" value="ASPARAGINE SYNTHETASE"/>
    <property type="match status" value="1"/>
</dbReference>
<evidence type="ECO:0000256" key="3">
    <source>
        <dbReference type="ARBA" id="ARBA00012737"/>
    </source>
</evidence>
<evidence type="ECO:0000256" key="8">
    <source>
        <dbReference type="PIRSR" id="PIRSR001589-1"/>
    </source>
</evidence>
<organism evidence="12 13">
    <name type="scientific">Ramlibacter monticola</name>
    <dbReference type="NCBI Taxonomy" id="1926872"/>
    <lineage>
        <taxon>Bacteria</taxon>
        <taxon>Pseudomonadati</taxon>
        <taxon>Pseudomonadota</taxon>
        <taxon>Betaproteobacteria</taxon>
        <taxon>Burkholderiales</taxon>
        <taxon>Comamonadaceae</taxon>
        <taxon>Ramlibacter</taxon>
    </lineage>
</organism>
<dbReference type="InterPro" id="IPR001962">
    <property type="entry name" value="Asn_synthase"/>
</dbReference>
<dbReference type="PIRSF" id="PIRSF001589">
    <property type="entry name" value="Asn_synthetase_glu-h"/>
    <property type="match status" value="1"/>
</dbReference>
<feature type="binding site" evidence="9">
    <location>
        <position position="320"/>
    </location>
    <ligand>
        <name>ATP</name>
        <dbReference type="ChEBI" id="CHEBI:30616"/>
    </ligand>
</feature>
<dbReference type="Gene3D" id="3.60.20.10">
    <property type="entry name" value="Glutamine Phosphoribosylpyrophosphate, subunit 1, domain 1"/>
    <property type="match status" value="1"/>
</dbReference>
<comment type="pathway">
    <text evidence="1">Amino-acid biosynthesis; L-asparagine biosynthesis; L-asparagine from L-aspartate (L-Gln route): step 1/1.</text>
</comment>
<evidence type="ECO:0000313" key="12">
    <source>
        <dbReference type="EMBL" id="MBL0395023.1"/>
    </source>
</evidence>
<dbReference type="EC" id="6.3.5.4" evidence="3"/>
<dbReference type="InterPro" id="IPR014729">
    <property type="entry name" value="Rossmann-like_a/b/a_fold"/>
</dbReference>